<feature type="compositionally biased region" description="Polar residues" evidence="1">
    <location>
        <begin position="310"/>
        <end position="353"/>
    </location>
</feature>
<evidence type="ECO:0008006" key="4">
    <source>
        <dbReference type="Google" id="ProtNLM"/>
    </source>
</evidence>
<evidence type="ECO:0000256" key="1">
    <source>
        <dbReference type="SAM" id="MobiDB-lite"/>
    </source>
</evidence>
<dbReference type="OrthoDB" id="6484979at2759"/>
<sequence>MSKSGVGRGRGWLKLQKNQQNVSPNTVPLPPESLKDESEFSDVSEYKDLISRVKELDVTDDGIKFNQKIRYILENWKQDCQTSEEVEKSFDALYQGCLNDDELASKLVIMIASRSFISQEVHDQNIRLIFLKKLQSDFEGSKVVHKSNPASFRNSVRMLGEFFNKARLVNGQPFIFMVAPLLSYLEMLLDSAQVLDLQQFTVQIYLNGAAIKTESSDKLNDIINKVRVLLTSDKPLPKEGKLWLLLSLEIVGNKFGVLPIEVFKFYQEQIGCNSMAIFQEVQNTLSVQTPEDNKTLENYQSNVNVLQLSTKSDVSTTSEPNTSIPNNSDTNSSFISTSGYISETPSQNSSSSGKFGRPILGAGARLNKNKSNDSGKNWREKSDNSTSGWGKSNGPGWKDRGPEKTSKNKNKGWDQDSKSKGWEHDDRFVNDYS</sequence>
<feature type="compositionally biased region" description="Basic and acidic residues" evidence="1">
    <location>
        <begin position="397"/>
        <end position="433"/>
    </location>
</feature>
<dbReference type="Proteomes" id="UP001153636">
    <property type="component" value="Chromosome 11"/>
</dbReference>
<dbReference type="GO" id="GO:0008494">
    <property type="term" value="F:translation activator activity"/>
    <property type="evidence" value="ECO:0007669"/>
    <property type="project" value="TreeGrafter"/>
</dbReference>
<protein>
    <recommendedName>
        <fullName evidence="4">CBP80/20-dependent translation initiation factor</fullName>
    </recommendedName>
</protein>
<feature type="region of interest" description="Disordered" evidence="1">
    <location>
        <begin position="310"/>
        <end position="433"/>
    </location>
</feature>
<dbReference type="Gene3D" id="1.25.40.180">
    <property type="match status" value="1"/>
</dbReference>
<gene>
    <name evidence="2" type="ORF">PSYICH_LOCUS2443</name>
</gene>
<feature type="compositionally biased region" description="Gly residues" evidence="1">
    <location>
        <begin position="1"/>
        <end position="10"/>
    </location>
</feature>
<dbReference type="PANTHER" id="PTHR23254:SF18">
    <property type="entry name" value="RE28271P"/>
    <property type="match status" value="1"/>
</dbReference>
<accession>A0A9P0CFZ5</accession>
<dbReference type="EMBL" id="OV651823">
    <property type="protein sequence ID" value="CAH1101519.1"/>
    <property type="molecule type" value="Genomic_DNA"/>
</dbReference>
<dbReference type="PANTHER" id="PTHR23254">
    <property type="entry name" value="EIF4G DOMAIN PROTEIN"/>
    <property type="match status" value="1"/>
</dbReference>
<organism evidence="2 3">
    <name type="scientific">Psylliodes chrysocephalus</name>
    <dbReference type="NCBI Taxonomy" id="3402493"/>
    <lineage>
        <taxon>Eukaryota</taxon>
        <taxon>Metazoa</taxon>
        <taxon>Ecdysozoa</taxon>
        <taxon>Arthropoda</taxon>
        <taxon>Hexapoda</taxon>
        <taxon>Insecta</taxon>
        <taxon>Pterygota</taxon>
        <taxon>Neoptera</taxon>
        <taxon>Endopterygota</taxon>
        <taxon>Coleoptera</taxon>
        <taxon>Polyphaga</taxon>
        <taxon>Cucujiformia</taxon>
        <taxon>Chrysomeloidea</taxon>
        <taxon>Chrysomelidae</taxon>
        <taxon>Galerucinae</taxon>
        <taxon>Alticini</taxon>
        <taxon>Psylliodes</taxon>
    </lineage>
</organism>
<evidence type="ECO:0000313" key="2">
    <source>
        <dbReference type="EMBL" id="CAH1101519.1"/>
    </source>
</evidence>
<name>A0A9P0CFZ5_9CUCU</name>
<dbReference type="AlphaFoldDB" id="A0A9P0CFZ5"/>
<feature type="compositionally biased region" description="Polar residues" evidence="1">
    <location>
        <begin position="16"/>
        <end position="26"/>
    </location>
</feature>
<dbReference type="GO" id="GO:0005829">
    <property type="term" value="C:cytosol"/>
    <property type="evidence" value="ECO:0007669"/>
    <property type="project" value="TreeGrafter"/>
</dbReference>
<dbReference type="GO" id="GO:0006446">
    <property type="term" value="P:regulation of translational initiation"/>
    <property type="evidence" value="ECO:0007669"/>
    <property type="project" value="TreeGrafter"/>
</dbReference>
<proteinExistence type="predicted"/>
<feature type="compositionally biased region" description="Basic and acidic residues" evidence="1">
    <location>
        <begin position="370"/>
        <end position="383"/>
    </location>
</feature>
<dbReference type="InterPro" id="IPR051367">
    <property type="entry name" value="mRNA_TranslReg/HistoneTransl"/>
</dbReference>
<feature type="region of interest" description="Disordered" evidence="1">
    <location>
        <begin position="1"/>
        <end position="34"/>
    </location>
</feature>
<evidence type="ECO:0000313" key="3">
    <source>
        <dbReference type="Proteomes" id="UP001153636"/>
    </source>
</evidence>
<keyword evidence="3" id="KW-1185">Reference proteome</keyword>
<reference evidence="2" key="1">
    <citation type="submission" date="2022-01" db="EMBL/GenBank/DDBJ databases">
        <authorList>
            <person name="King R."/>
        </authorList>
    </citation>
    <scope>NUCLEOTIDE SEQUENCE</scope>
</reference>